<keyword evidence="2" id="KW-0238">DNA-binding</keyword>
<dbReference type="Proteomes" id="UP000317593">
    <property type="component" value="Unassembled WGS sequence"/>
</dbReference>
<sequence>MTIVEKKSFTVVGLPVTATWQQLHEKMPTAWKLFKERLTEIAGRKNDVMMDLSLDVADGRYRQFIGVEVEGDPHLPDDMEKVTIPSQTYIYEHHEGDITDIAQTFGAMYDWAEQQEVDAGDFKIDYGYTRDRPESPHDLYIKIED</sequence>
<dbReference type="EMBL" id="FXTH01000001">
    <property type="protein sequence ID" value="SMO37094.1"/>
    <property type="molecule type" value="Genomic_DNA"/>
</dbReference>
<protein>
    <submittedName>
        <fullName evidence="2">Predicted transcriptional regulator YdeE, contains AraC-type DNA-binding domain</fullName>
    </submittedName>
</protein>
<dbReference type="RefSeq" id="WP_142712749.1">
    <property type="nucleotide sequence ID" value="NZ_FXTH01000001.1"/>
</dbReference>
<dbReference type="AlphaFoldDB" id="A0A521AQI9"/>
<dbReference type="InterPro" id="IPR010499">
    <property type="entry name" value="AraC_E-bd"/>
</dbReference>
<organism evidence="2 3">
    <name type="scientific">Fodinibius sediminis</name>
    <dbReference type="NCBI Taxonomy" id="1214077"/>
    <lineage>
        <taxon>Bacteria</taxon>
        <taxon>Pseudomonadati</taxon>
        <taxon>Balneolota</taxon>
        <taxon>Balneolia</taxon>
        <taxon>Balneolales</taxon>
        <taxon>Balneolaceae</taxon>
        <taxon>Fodinibius</taxon>
    </lineage>
</organism>
<dbReference type="SUPFAM" id="SSF55136">
    <property type="entry name" value="Probable bacterial effector-binding domain"/>
    <property type="match status" value="1"/>
</dbReference>
<evidence type="ECO:0000313" key="2">
    <source>
        <dbReference type="EMBL" id="SMO37094.1"/>
    </source>
</evidence>
<reference evidence="2 3" key="1">
    <citation type="submission" date="2017-05" db="EMBL/GenBank/DDBJ databases">
        <authorList>
            <person name="Varghese N."/>
            <person name="Submissions S."/>
        </authorList>
    </citation>
    <scope>NUCLEOTIDE SEQUENCE [LARGE SCALE GENOMIC DNA]</scope>
    <source>
        <strain evidence="2 3">DSM 21194</strain>
    </source>
</reference>
<keyword evidence="3" id="KW-1185">Reference proteome</keyword>
<dbReference type="Pfam" id="PF14526">
    <property type="entry name" value="Cass2"/>
    <property type="match status" value="1"/>
</dbReference>
<accession>A0A521AQI9</accession>
<dbReference type="InterPro" id="IPR011256">
    <property type="entry name" value="Reg_factor_effector_dom_sf"/>
</dbReference>
<dbReference type="InterPro" id="IPR029441">
    <property type="entry name" value="Cass2"/>
</dbReference>
<name>A0A521AQI9_9BACT</name>
<evidence type="ECO:0000259" key="1">
    <source>
        <dbReference type="SMART" id="SM00871"/>
    </source>
</evidence>
<dbReference type="GO" id="GO:0003677">
    <property type="term" value="F:DNA binding"/>
    <property type="evidence" value="ECO:0007669"/>
    <property type="project" value="UniProtKB-KW"/>
</dbReference>
<proteinExistence type="predicted"/>
<feature type="domain" description="AraC effector-binding" evidence="1">
    <location>
        <begin position="1"/>
        <end position="144"/>
    </location>
</feature>
<gene>
    <name evidence="2" type="ORF">SAMN06265218_101289</name>
</gene>
<dbReference type="Gene3D" id="3.20.80.10">
    <property type="entry name" value="Regulatory factor, effector binding domain"/>
    <property type="match status" value="1"/>
</dbReference>
<dbReference type="SMART" id="SM00871">
    <property type="entry name" value="AraC_E_bind"/>
    <property type="match status" value="1"/>
</dbReference>
<evidence type="ECO:0000313" key="3">
    <source>
        <dbReference type="Proteomes" id="UP000317593"/>
    </source>
</evidence>
<dbReference type="OrthoDB" id="8560232at2"/>